<protein>
    <recommendedName>
        <fullName evidence="3">DUF2971 domain-containing protein</fullName>
    </recommendedName>
</protein>
<proteinExistence type="predicted"/>
<dbReference type="RefSeq" id="WP_310027980.1">
    <property type="nucleotide sequence ID" value="NZ_JAVDVI010000017.1"/>
</dbReference>
<evidence type="ECO:0008006" key="3">
    <source>
        <dbReference type="Google" id="ProtNLM"/>
    </source>
</evidence>
<dbReference type="EMBL" id="JAVDVI010000017">
    <property type="protein sequence ID" value="MDR6969189.1"/>
    <property type="molecule type" value="Genomic_DNA"/>
</dbReference>
<keyword evidence="2" id="KW-1185">Reference proteome</keyword>
<accession>A0ABU1TTI3</accession>
<organism evidence="1 2">
    <name type="scientific">Flavobacterium arsenatis</name>
    <dbReference type="NCBI Taxonomy" id="1484332"/>
    <lineage>
        <taxon>Bacteria</taxon>
        <taxon>Pseudomonadati</taxon>
        <taxon>Bacteroidota</taxon>
        <taxon>Flavobacteriia</taxon>
        <taxon>Flavobacteriales</taxon>
        <taxon>Flavobacteriaceae</taxon>
        <taxon>Flavobacterium</taxon>
    </lineage>
</organism>
<evidence type="ECO:0000313" key="1">
    <source>
        <dbReference type="EMBL" id="MDR6969189.1"/>
    </source>
</evidence>
<sequence>MYREHPNFFIDKTKNLPLWRYMEFWKFLDLLESSELHFSVVSKLGDQHEGKIPEKIFKLMIEQDEKKGRKNNFAQNYKDYLEKSLREKVLINSWIASEKESFAMWKMYAQEKLGIAVKTN</sequence>
<name>A0ABU1TTI3_9FLAO</name>
<comment type="caution">
    <text evidence="1">The sequence shown here is derived from an EMBL/GenBank/DDBJ whole genome shotgun (WGS) entry which is preliminary data.</text>
</comment>
<gene>
    <name evidence="1" type="ORF">J2X31_003216</name>
</gene>
<reference evidence="1 2" key="1">
    <citation type="submission" date="2023-07" db="EMBL/GenBank/DDBJ databases">
        <title>Sorghum-associated microbial communities from plants grown in Nebraska, USA.</title>
        <authorList>
            <person name="Schachtman D."/>
        </authorList>
    </citation>
    <scope>NUCLEOTIDE SEQUENCE [LARGE SCALE GENOMIC DNA]</scope>
    <source>
        <strain evidence="1 2">3773</strain>
    </source>
</reference>
<evidence type="ECO:0000313" key="2">
    <source>
        <dbReference type="Proteomes" id="UP001255185"/>
    </source>
</evidence>
<dbReference type="Proteomes" id="UP001255185">
    <property type="component" value="Unassembled WGS sequence"/>
</dbReference>